<dbReference type="EMBL" id="WUUL01000017">
    <property type="protein sequence ID" value="MXQ55655.1"/>
    <property type="molecule type" value="Genomic_DNA"/>
</dbReference>
<dbReference type="RefSeq" id="WP_160803008.1">
    <property type="nucleotide sequence ID" value="NZ_WUUL01000017.1"/>
</dbReference>
<dbReference type="Proteomes" id="UP000430692">
    <property type="component" value="Unassembled WGS sequence"/>
</dbReference>
<evidence type="ECO:0000313" key="1">
    <source>
        <dbReference type="EMBL" id="MXQ55655.1"/>
    </source>
</evidence>
<name>A0A6I4W0B8_9BACL</name>
<protein>
    <submittedName>
        <fullName evidence="1">Uncharacterized protein</fullName>
    </submittedName>
</protein>
<accession>A0A6I4W0B8</accession>
<gene>
    <name evidence="1" type="ORF">GSM42_18380</name>
</gene>
<organism evidence="1 2">
    <name type="scientific">Shimazuella alba</name>
    <dbReference type="NCBI Taxonomy" id="2690964"/>
    <lineage>
        <taxon>Bacteria</taxon>
        <taxon>Bacillati</taxon>
        <taxon>Bacillota</taxon>
        <taxon>Bacilli</taxon>
        <taxon>Bacillales</taxon>
        <taxon>Thermoactinomycetaceae</taxon>
        <taxon>Shimazuella</taxon>
    </lineage>
</organism>
<reference evidence="1 2" key="1">
    <citation type="submission" date="2019-12" db="EMBL/GenBank/DDBJ databases">
        <title>Whole-genome analyses of novel actinobacteria.</title>
        <authorList>
            <person name="Sahin N."/>
            <person name="Saygin H."/>
        </authorList>
    </citation>
    <scope>NUCLEOTIDE SEQUENCE [LARGE SCALE GENOMIC DNA]</scope>
    <source>
        <strain evidence="1 2">KC615</strain>
    </source>
</reference>
<keyword evidence="2" id="KW-1185">Reference proteome</keyword>
<evidence type="ECO:0000313" key="2">
    <source>
        <dbReference type="Proteomes" id="UP000430692"/>
    </source>
</evidence>
<sequence length="47" mass="5612">MGIKFFNRQHVLHFYFSNGSEEITLKSYRAEGIVERQEHLKLIFQAV</sequence>
<proteinExistence type="predicted"/>
<dbReference type="AlphaFoldDB" id="A0A6I4W0B8"/>
<comment type="caution">
    <text evidence="1">The sequence shown here is derived from an EMBL/GenBank/DDBJ whole genome shotgun (WGS) entry which is preliminary data.</text>
</comment>